<evidence type="ECO:0000256" key="9">
    <source>
        <dbReference type="ARBA" id="ARBA00022837"/>
    </source>
</evidence>
<evidence type="ECO:0000313" key="17">
    <source>
        <dbReference type="Proteomes" id="UP000727407"/>
    </source>
</evidence>
<dbReference type="OrthoDB" id="8909918at2759"/>
<keyword evidence="10 12" id="KW-1015">Disulfide bond</keyword>
<keyword evidence="7" id="KW-0732">Signal</keyword>
<dbReference type="InterPro" id="IPR000294">
    <property type="entry name" value="GLA_domain"/>
</dbReference>
<dbReference type="InterPro" id="IPR035972">
    <property type="entry name" value="GLA-like_dom_SF"/>
</dbReference>
<dbReference type="SUPFAM" id="SSF50494">
    <property type="entry name" value="Trypsin-like serine proteases"/>
    <property type="match status" value="1"/>
</dbReference>
<keyword evidence="3" id="KW-0963">Cytoplasm</keyword>
<comment type="caution">
    <text evidence="12">Lacks conserved residue(s) required for the propagation of feature annotation.</text>
</comment>
<dbReference type="FunFam" id="2.10.25.10:FF:000425">
    <property type="entry name" value="Eyes shut homolog"/>
    <property type="match status" value="1"/>
</dbReference>
<dbReference type="Pfam" id="PF14670">
    <property type="entry name" value="FXa_inhibition"/>
    <property type="match status" value="1"/>
</dbReference>
<dbReference type="Gene3D" id="4.10.740.10">
    <property type="entry name" value="Coagulation Factor IX"/>
    <property type="match status" value="1"/>
</dbReference>
<dbReference type="PROSITE" id="PS00022">
    <property type="entry name" value="EGF_1"/>
    <property type="match status" value="1"/>
</dbReference>
<dbReference type="Pfam" id="PF00008">
    <property type="entry name" value="EGF"/>
    <property type="match status" value="1"/>
</dbReference>
<dbReference type="Pfam" id="PF00594">
    <property type="entry name" value="Gla"/>
    <property type="match status" value="1"/>
</dbReference>
<evidence type="ECO:0000256" key="1">
    <source>
        <dbReference type="ARBA" id="ARBA00004496"/>
    </source>
</evidence>
<feature type="domain" description="EGF-like" evidence="13">
    <location>
        <begin position="29"/>
        <end position="65"/>
    </location>
</feature>
<dbReference type="InterPro" id="IPR017857">
    <property type="entry name" value="Coagulation_fac-like_Gla_dom"/>
</dbReference>
<dbReference type="PANTHER" id="PTHR24278:SF31">
    <property type="entry name" value="COAGULATION FACTOR IX"/>
    <property type="match status" value="1"/>
</dbReference>
<dbReference type="SUPFAM" id="SSF57630">
    <property type="entry name" value="GLA-domain"/>
    <property type="match status" value="1"/>
</dbReference>
<keyword evidence="6" id="KW-0479">Metal-binding</keyword>
<dbReference type="InterPro" id="IPR043504">
    <property type="entry name" value="Peptidase_S1_PA_chymotrypsin"/>
</dbReference>
<dbReference type="AlphaFoldDB" id="A0A8J4UIB0"/>
<dbReference type="SUPFAM" id="SSF57196">
    <property type="entry name" value="EGF/Laminin"/>
    <property type="match status" value="1"/>
</dbReference>
<dbReference type="PROSITE" id="PS50240">
    <property type="entry name" value="TRYPSIN_DOM"/>
    <property type="match status" value="1"/>
</dbReference>
<proteinExistence type="predicted"/>
<keyword evidence="5 12" id="KW-0245">EGF-like domain</keyword>
<dbReference type="InterPro" id="IPR000742">
    <property type="entry name" value="EGF"/>
</dbReference>
<dbReference type="GO" id="GO:0006508">
    <property type="term" value="P:proteolysis"/>
    <property type="evidence" value="ECO:0007669"/>
    <property type="project" value="InterPro"/>
</dbReference>
<evidence type="ECO:0000256" key="12">
    <source>
        <dbReference type="PROSITE-ProRule" id="PRU00076"/>
    </source>
</evidence>
<keyword evidence="4" id="KW-0964">Secreted</keyword>
<sequence>MEERCSFEEAREAFENNEKTMEFWSSYTYGFQCKPTLCKNQGTCELQKSTYICHCQPGFTGQNCEIVTVKNCDVNNGGCMHFCSTTDTHVAVCSCATGYKLVEGVKCEPEVKFPCGVRKLSKRIYVRSLGSDMTNRTESDKGLTHANVPITNQTTSQKKGKILPTRSKLPIGFYNTTDWINNRTRIIGGNSAMPEDIPWQVALVLRSTQQVFCGGSILSQQWVITAAHCIDESKQRPFFVRV</sequence>
<dbReference type="PROSITE" id="PS50026">
    <property type="entry name" value="EGF_3"/>
    <property type="match status" value="1"/>
</dbReference>
<evidence type="ECO:0000256" key="7">
    <source>
        <dbReference type="ARBA" id="ARBA00022729"/>
    </source>
</evidence>
<dbReference type="GO" id="GO:0005509">
    <property type="term" value="F:calcium ion binding"/>
    <property type="evidence" value="ECO:0007669"/>
    <property type="project" value="InterPro"/>
</dbReference>
<feature type="disulfide bond" evidence="12">
    <location>
        <begin position="55"/>
        <end position="64"/>
    </location>
</feature>
<evidence type="ECO:0000313" key="16">
    <source>
        <dbReference type="EMBL" id="KAF5900864.1"/>
    </source>
</evidence>
<evidence type="ECO:0000256" key="8">
    <source>
        <dbReference type="ARBA" id="ARBA00022737"/>
    </source>
</evidence>
<feature type="domain" description="Gla" evidence="15">
    <location>
        <begin position="1"/>
        <end position="29"/>
    </location>
</feature>
<name>A0A8J4UIB0_CLAMG</name>
<evidence type="ECO:0000256" key="11">
    <source>
        <dbReference type="ARBA" id="ARBA00023180"/>
    </source>
</evidence>
<feature type="non-terminal residue" evidence="16">
    <location>
        <position position="1"/>
    </location>
</feature>
<dbReference type="InterPro" id="IPR018114">
    <property type="entry name" value="TRYPSIN_HIS"/>
</dbReference>
<dbReference type="EMBL" id="QNUK01000125">
    <property type="protein sequence ID" value="KAF5900864.1"/>
    <property type="molecule type" value="Genomic_DNA"/>
</dbReference>
<dbReference type="Proteomes" id="UP000727407">
    <property type="component" value="Unassembled WGS sequence"/>
</dbReference>
<evidence type="ECO:0000256" key="3">
    <source>
        <dbReference type="ARBA" id="ARBA00022490"/>
    </source>
</evidence>
<dbReference type="PANTHER" id="PTHR24278">
    <property type="entry name" value="COAGULATION FACTOR"/>
    <property type="match status" value="1"/>
</dbReference>
<dbReference type="InterPro" id="IPR009003">
    <property type="entry name" value="Peptidase_S1_PA"/>
</dbReference>
<dbReference type="PRINTS" id="PR00001">
    <property type="entry name" value="GLABLOOD"/>
</dbReference>
<keyword evidence="8" id="KW-0677">Repeat</keyword>
<dbReference type="InterPro" id="IPR001254">
    <property type="entry name" value="Trypsin_dom"/>
</dbReference>
<dbReference type="PROSITE" id="PS00134">
    <property type="entry name" value="TRYPSIN_HIS"/>
    <property type="match status" value="1"/>
</dbReference>
<gene>
    <name evidence="16" type="ORF">DAT39_009405</name>
</gene>
<evidence type="ECO:0000256" key="6">
    <source>
        <dbReference type="ARBA" id="ARBA00022723"/>
    </source>
</evidence>
<dbReference type="Gene3D" id="2.10.25.10">
    <property type="entry name" value="Laminin"/>
    <property type="match status" value="2"/>
</dbReference>
<dbReference type="GO" id="GO:0005615">
    <property type="term" value="C:extracellular space"/>
    <property type="evidence" value="ECO:0007669"/>
    <property type="project" value="TreeGrafter"/>
</dbReference>
<evidence type="ECO:0000256" key="2">
    <source>
        <dbReference type="ARBA" id="ARBA00004613"/>
    </source>
</evidence>
<dbReference type="GO" id="GO:0005737">
    <property type="term" value="C:cytoplasm"/>
    <property type="evidence" value="ECO:0007669"/>
    <property type="project" value="UniProtKB-SubCell"/>
</dbReference>
<comment type="subcellular location">
    <subcellularLocation>
        <location evidence="1">Cytoplasm</location>
    </subcellularLocation>
    <subcellularLocation>
        <location evidence="2">Secreted</location>
    </subcellularLocation>
</comment>
<keyword evidence="17" id="KW-1185">Reference proteome</keyword>
<dbReference type="InterPro" id="IPR050442">
    <property type="entry name" value="Peptidase_S1_coag_factors"/>
</dbReference>
<keyword evidence="11" id="KW-0325">Glycoprotein</keyword>
<protein>
    <submittedName>
        <fullName evidence="16">Coagulation factor IX-like</fullName>
    </submittedName>
</protein>
<dbReference type="CDD" id="cd00054">
    <property type="entry name" value="EGF_CA"/>
    <property type="match status" value="1"/>
</dbReference>
<accession>A0A8J4UIB0</accession>
<keyword evidence="9" id="KW-0106">Calcium</keyword>
<feature type="domain" description="Peptidase S1" evidence="14">
    <location>
        <begin position="186"/>
        <end position="242"/>
    </location>
</feature>
<dbReference type="Pfam" id="PF00089">
    <property type="entry name" value="Trypsin"/>
    <property type="match status" value="1"/>
</dbReference>
<evidence type="ECO:0000256" key="10">
    <source>
        <dbReference type="ARBA" id="ARBA00023157"/>
    </source>
</evidence>
<evidence type="ECO:0000259" key="15">
    <source>
        <dbReference type="PROSITE" id="PS50998"/>
    </source>
</evidence>
<dbReference type="GO" id="GO:0004252">
    <property type="term" value="F:serine-type endopeptidase activity"/>
    <property type="evidence" value="ECO:0007669"/>
    <property type="project" value="InterPro"/>
</dbReference>
<evidence type="ECO:0000256" key="4">
    <source>
        <dbReference type="ARBA" id="ARBA00022525"/>
    </source>
</evidence>
<organism evidence="16 17">
    <name type="scientific">Clarias magur</name>
    <name type="common">Asian catfish</name>
    <name type="synonym">Macropteronotus magur</name>
    <dbReference type="NCBI Taxonomy" id="1594786"/>
    <lineage>
        <taxon>Eukaryota</taxon>
        <taxon>Metazoa</taxon>
        <taxon>Chordata</taxon>
        <taxon>Craniata</taxon>
        <taxon>Vertebrata</taxon>
        <taxon>Euteleostomi</taxon>
        <taxon>Actinopterygii</taxon>
        <taxon>Neopterygii</taxon>
        <taxon>Teleostei</taxon>
        <taxon>Ostariophysi</taxon>
        <taxon>Siluriformes</taxon>
        <taxon>Clariidae</taxon>
        <taxon>Clarias</taxon>
    </lineage>
</organism>
<dbReference type="SMART" id="SM00181">
    <property type="entry name" value="EGF"/>
    <property type="match status" value="2"/>
</dbReference>
<dbReference type="PROSITE" id="PS50998">
    <property type="entry name" value="GLA_2"/>
    <property type="match status" value="1"/>
</dbReference>
<evidence type="ECO:0000259" key="13">
    <source>
        <dbReference type="PROSITE" id="PS50026"/>
    </source>
</evidence>
<dbReference type="Gene3D" id="2.40.10.10">
    <property type="entry name" value="Trypsin-like serine proteases"/>
    <property type="match status" value="1"/>
</dbReference>
<comment type="caution">
    <text evidence="16">The sequence shown here is derived from an EMBL/GenBank/DDBJ whole genome shotgun (WGS) entry which is preliminary data.</text>
</comment>
<dbReference type="PROSITE" id="PS01186">
    <property type="entry name" value="EGF_2"/>
    <property type="match status" value="1"/>
</dbReference>
<reference evidence="16" key="1">
    <citation type="submission" date="2020-07" db="EMBL/GenBank/DDBJ databases">
        <title>Clarias magur genome sequencing, assembly and annotation.</title>
        <authorList>
            <person name="Kushwaha B."/>
            <person name="Kumar R."/>
            <person name="Das P."/>
            <person name="Joshi C.G."/>
            <person name="Kumar D."/>
            <person name="Nagpure N.S."/>
            <person name="Pandey M."/>
            <person name="Agarwal S."/>
            <person name="Srivastava S."/>
            <person name="Singh M."/>
            <person name="Sahoo L."/>
            <person name="Jayasankar P."/>
            <person name="Meher P.K."/>
            <person name="Koringa P.G."/>
            <person name="Iquebal M.A."/>
            <person name="Das S.P."/>
            <person name="Bit A."/>
            <person name="Patnaik S."/>
            <person name="Patel N."/>
            <person name="Shah T.M."/>
            <person name="Hinsu A."/>
            <person name="Jena J.K."/>
        </authorList>
    </citation>
    <scope>NUCLEOTIDE SEQUENCE</scope>
    <source>
        <strain evidence="16">CIFAMagur01</strain>
        <tissue evidence="16">Testis</tissue>
    </source>
</reference>
<evidence type="ECO:0000256" key="5">
    <source>
        <dbReference type="ARBA" id="ARBA00022536"/>
    </source>
</evidence>
<evidence type="ECO:0000259" key="14">
    <source>
        <dbReference type="PROSITE" id="PS50240"/>
    </source>
</evidence>